<evidence type="ECO:0000313" key="2">
    <source>
        <dbReference type="EMBL" id="KMU87461.1"/>
    </source>
</evidence>
<gene>
    <name evidence="2" type="ORF">CIHG_05257</name>
</gene>
<evidence type="ECO:0000256" key="1">
    <source>
        <dbReference type="SAM" id="MobiDB-lite"/>
    </source>
</evidence>
<sequence length="135" mass="15084">MDMCPPPPPAVACEFIRRHFPLCSSWSASHFLPKPGYVAYISRLSDDLPFCLSPLYGIYGVILNIRVFPACRWGSRPISSKHKFSNGETSRASPSGRGSADVSTTTLRAPVHHTDQIYTGRLRDWEEFNVGSVER</sequence>
<dbReference type="Proteomes" id="UP000054563">
    <property type="component" value="Unassembled WGS sequence"/>
</dbReference>
<proteinExistence type="predicted"/>
<reference evidence="3" key="1">
    <citation type="journal article" date="2010" name="Genome Res.">
        <title>Population genomic sequencing of Coccidioides fungi reveals recent hybridization and transposon control.</title>
        <authorList>
            <person name="Neafsey D.E."/>
            <person name="Barker B.M."/>
            <person name="Sharpton T.J."/>
            <person name="Stajich J.E."/>
            <person name="Park D.J."/>
            <person name="Whiston E."/>
            <person name="Hung C.-Y."/>
            <person name="McMahan C."/>
            <person name="White J."/>
            <person name="Sykes S."/>
            <person name="Heiman D."/>
            <person name="Young S."/>
            <person name="Zeng Q."/>
            <person name="Abouelleil A."/>
            <person name="Aftuck L."/>
            <person name="Bessette D."/>
            <person name="Brown A."/>
            <person name="FitzGerald M."/>
            <person name="Lui A."/>
            <person name="Macdonald J.P."/>
            <person name="Priest M."/>
            <person name="Orbach M.J."/>
            <person name="Galgiani J.N."/>
            <person name="Kirkland T.N."/>
            <person name="Cole G.T."/>
            <person name="Birren B.W."/>
            <person name="Henn M.R."/>
            <person name="Taylor J.W."/>
            <person name="Rounsley S.D."/>
        </authorList>
    </citation>
    <scope>NUCLEOTIDE SEQUENCE [LARGE SCALE GENOMIC DNA]</scope>
    <source>
        <strain evidence="3">H538.4</strain>
    </source>
</reference>
<protein>
    <submittedName>
        <fullName evidence="2">Uncharacterized protein</fullName>
    </submittedName>
</protein>
<feature type="region of interest" description="Disordered" evidence="1">
    <location>
        <begin position="76"/>
        <end position="107"/>
    </location>
</feature>
<accession>A0A0J8RS92</accession>
<name>A0A0J8RS92_COCIT</name>
<dbReference type="VEuPathDB" id="FungiDB:CIHG_05257"/>
<evidence type="ECO:0000313" key="3">
    <source>
        <dbReference type="Proteomes" id="UP000054563"/>
    </source>
</evidence>
<dbReference type="AlphaFoldDB" id="A0A0J8RS92"/>
<organism evidence="2 3">
    <name type="scientific">Coccidioides immitis H538.4</name>
    <dbReference type="NCBI Taxonomy" id="396776"/>
    <lineage>
        <taxon>Eukaryota</taxon>
        <taxon>Fungi</taxon>
        <taxon>Dikarya</taxon>
        <taxon>Ascomycota</taxon>
        <taxon>Pezizomycotina</taxon>
        <taxon>Eurotiomycetes</taxon>
        <taxon>Eurotiomycetidae</taxon>
        <taxon>Onygenales</taxon>
        <taxon>Onygenaceae</taxon>
        <taxon>Coccidioides</taxon>
    </lineage>
</organism>
<dbReference type="EMBL" id="DS016998">
    <property type="protein sequence ID" value="KMU87461.1"/>
    <property type="molecule type" value="Genomic_DNA"/>
</dbReference>